<feature type="transmembrane region" description="Helical" evidence="1">
    <location>
        <begin position="34"/>
        <end position="55"/>
    </location>
</feature>
<evidence type="ECO:0008006" key="4">
    <source>
        <dbReference type="Google" id="ProtNLM"/>
    </source>
</evidence>
<keyword evidence="3" id="KW-1185">Reference proteome</keyword>
<evidence type="ECO:0000256" key="1">
    <source>
        <dbReference type="SAM" id="Phobius"/>
    </source>
</evidence>
<dbReference type="EMBL" id="BONE01000027">
    <property type="protein sequence ID" value="GIF74107.1"/>
    <property type="molecule type" value="Genomic_DNA"/>
</dbReference>
<keyword evidence="1" id="KW-0812">Transmembrane</keyword>
<keyword evidence="1" id="KW-1133">Transmembrane helix</keyword>
<accession>A0ABQ4CTD4</accession>
<dbReference type="InterPro" id="IPR043993">
    <property type="entry name" value="T4SS_pilin"/>
</dbReference>
<organism evidence="2 3">
    <name type="scientific">Asanoa siamensis</name>
    <dbReference type="NCBI Taxonomy" id="926357"/>
    <lineage>
        <taxon>Bacteria</taxon>
        <taxon>Bacillati</taxon>
        <taxon>Actinomycetota</taxon>
        <taxon>Actinomycetes</taxon>
        <taxon>Micromonosporales</taxon>
        <taxon>Micromonosporaceae</taxon>
        <taxon>Asanoa</taxon>
    </lineage>
</organism>
<evidence type="ECO:0000313" key="3">
    <source>
        <dbReference type="Proteomes" id="UP000604117"/>
    </source>
</evidence>
<name>A0ABQ4CTD4_9ACTN</name>
<sequence>MALAVVATPHAAYAAEPAPVMLAVDSIAEVVGNIRIWMMGILAAWATLCLTVGFFRYTSGEPGEVEKGKLALRSAAIGYAGALLAPLLLTIVGEWVA</sequence>
<gene>
    <name evidence="2" type="ORF">Asi02nite_36250</name>
</gene>
<reference evidence="2 3" key="1">
    <citation type="submission" date="2021-01" db="EMBL/GenBank/DDBJ databases">
        <title>Whole genome shotgun sequence of Asanoa siamensis NBRC 107932.</title>
        <authorList>
            <person name="Komaki H."/>
            <person name="Tamura T."/>
        </authorList>
    </citation>
    <scope>NUCLEOTIDE SEQUENCE [LARGE SCALE GENOMIC DNA]</scope>
    <source>
        <strain evidence="2 3">NBRC 107932</strain>
    </source>
</reference>
<evidence type="ECO:0000313" key="2">
    <source>
        <dbReference type="EMBL" id="GIF74107.1"/>
    </source>
</evidence>
<protein>
    <recommendedName>
        <fullName evidence="4">TrbC/VIRB2 family protein</fullName>
    </recommendedName>
</protein>
<keyword evidence="1" id="KW-0472">Membrane</keyword>
<dbReference type="Proteomes" id="UP000604117">
    <property type="component" value="Unassembled WGS sequence"/>
</dbReference>
<proteinExistence type="predicted"/>
<comment type="caution">
    <text evidence="2">The sequence shown here is derived from an EMBL/GenBank/DDBJ whole genome shotgun (WGS) entry which is preliminary data.</text>
</comment>
<dbReference type="Pfam" id="PF18895">
    <property type="entry name" value="T4SS_pilin"/>
    <property type="match status" value="1"/>
</dbReference>
<feature type="transmembrane region" description="Helical" evidence="1">
    <location>
        <begin position="76"/>
        <end position="96"/>
    </location>
</feature>